<name>A0ABY3R1L0_9BRAD</name>
<organism evidence="10 11">
    <name type="scientific">Bradyrhizobium barranii</name>
    <dbReference type="NCBI Taxonomy" id="2992140"/>
    <lineage>
        <taxon>Bacteria</taxon>
        <taxon>Pseudomonadati</taxon>
        <taxon>Pseudomonadota</taxon>
        <taxon>Alphaproteobacteria</taxon>
        <taxon>Hyphomicrobiales</taxon>
        <taxon>Nitrobacteraceae</taxon>
        <taxon>Bradyrhizobium</taxon>
    </lineage>
</organism>
<comment type="subcellular location">
    <subcellularLocation>
        <location evidence="1">Cell membrane</location>
        <topology evidence="1">Multi-pass membrane protein</topology>
    </subcellularLocation>
</comment>
<feature type="transmembrane region" description="Helical" evidence="8">
    <location>
        <begin position="143"/>
        <end position="163"/>
    </location>
</feature>
<feature type="transmembrane region" description="Helical" evidence="8">
    <location>
        <begin position="278"/>
        <end position="297"/>
    </location>
</feature>
<feature type="transmembrane region" description="Helical" evidence="8">
    <location>
        <begin position="249"/>
        <end position="266"/>
    </location>
</feature>
<comment type="similarity">
    <text evidence="2">Belongs to the CitM (TC 2.A.11) transporter family.</text>
</comment>
<evidence type="ECO:0000259" key="9">
    <source>
        <dbReference type="Pfam" id="PF03600"/>
    </source>
</evidence>
<evidence type="ECO:0000256" key="8">
    <source>
        <dbReference type="SAM" id="Phobius"/>
    </source>
</evidence>
<dbReference type="CDD" id="cd01117">
    <property type="entry name" value="YbiR_permease"/>
    <property type="match status" value="1"/>
</dbReference>
<dbReference type="Pfam" id="PF03600">
    <property type="entry name" value="CitMHS"/>
    <property type="match status" value="1"/>
</dbReference>
<feature type="transmembrane region" description="Helical" evidence="8">
    <location>
        <begin position="101"/>
        <end position="123"/>
    </location>
</feature>
<evidence type="ECO:0000256" key="7">
    <source>
        <dbReference type="ARBA" id="ARBA00023136"/>
    </source>
</evidence>
<evidence type="ECO:0000256" key="1">
    <source>
        <dbReference type="ARBA" id="ARBA00004651"/>
    </source>
</evidence>
<dbReference type="InterPro" id="IPR004680">
    <property type="entry name" value="Cit_transptr-like_dom"/>
</dbReference>
<feature type="transmembrane region" description="Helical" evidence="8">
    <location>
        <begin position="38"/>
        <end position="55"/>
    </location>
</feature>
<accession>A0ABY3R1L0</accession>
<keyword evidence="6 8" id="KW-1133">Transmembrane helix</keyword>
<dbReference type="EMBL" id="CP088102">
    <property type="protein sequence ID" value="UFW92162.1"/>
    <property type="molecule type" value="Genomic_DNA"/>
</dbReference>
<keyword evidence="7 8" id="KW-0472">Membrane</keyword>
<proteinExistence type="inferred from homology"/>
<dbReference type="PRINTS" id="PR00758">
    <property type="entry name" value="ARSENICPUMP"/>
</dbReference>
<dbReference type="Proteomes" id="UP001430990">
    <property type="component" value="Plasmid pCC829_2"/>
</dbReference>
<keyword evidence="3" id="KW-0813">Transport</keyword>
<reference evidence="10" key="1">
    <citation type="submission" date="2021-11" db="EMBL/GenBank/DDBJ databases">
        <title>Australian commercial rhizobial inoculants.</title>
        <authorList>
            <person name="Kohlmeier M.G."/>
            <person name="O'Hara G.W."/>
            <person name="Colombi E."/>
            <person name="Ramsay J.P."/>
            <person name="Terpolilli J."/>
        </authorList>
    </citation>
    <scope>NUCLEOTIDE SEQUENCE</scope>
    <source>
        <strain evidence="10">CC829</strain>
        <plasmid evidence="10">pCC829_2</plasmid>
    </source>
</reference>
<evidence type="ECO:0000256" key="2">
    <source>
        <dbReference type="ARBA" id="ARBA00009843"/>
    </source>
</evidence>
<keyword evidence="10" id="KW-0614">Plasmid</keyword>
<feature type="transmembrane region" description="Helical" evidence="8">
    <location>
        <begin position="184"/>
        <end position="204"/>
    </location>
</feature>
<evidence type="ECO:0000256" key="5">
    <source>
        <dbReference type="ARBA" id="ARBA00022692"/>
    </source>
</evidence>
<feature type="transmembrane region" description="Helical" evidence="8">
    <location>
        <begin position="67"/>
        <end position="89"/>
    </location>
</feature>
<geneLocation type="plasmid" evidence="10 11">
    <name>pCC829_2</name>
</geneLocation>
<evidence type="ECO:0000256" key="4">
    <source>
        <dbReference type="ARBA" id="ARBA00022475"/>
    </source>
</evidence>
<dbReference type="PANTHER" id="PTHR43302:SF5">
    <property type="entry name" value="TRANSPORTER ARSB-RELATED"/>
    <property type="match status" value="1"/>
</dbReference>
<dbReference type="PANTHER" id="PTHR43302">
    <property type="entry name" value="TRANSPORTER ARSB-RELATED"/>
    <property type="match status" value="1"/>
</dbReference>
<sequence>MDALRANATASVAVVIFTATYLVIAIGKLPGYHLDRAGAALLGASLMVGSGVMSLDQAYRAIDFDTIALLLGMMIVVANLRLSGFFRLVNNWVVTRTHHPLVLLTSIVLVAGALSAFLVNDTICLAMTPLVLDLVTRLKRDPVPYLLAIAMASNVGSTATITGNPQNMIIGGLSHIPYGTFAGALWPVAAVGLFLTILLIALAYHGEFFTRERFSTVVAGPVLYHGPLVVKASLLTVAMVILFFAGQPVAKVAIIGGALLLFTRRLKPEKVYSEIDWPLLLMFVGLFIVVAGLEATVLTPEIAARIGRLHLDSVPIMSMVTAGLSNLVSNVPAVLVLKPFVANLQDPTRAWLVVAMASTLAGNLTLVGSVANLIVAQRARRHGVKVGFWTYFKVGAPLTVLTILFGAWWL</sequence>
<feature type="transmembrane region" description="Helical" evidence="8">
    <location>
        <begin position="388"/>
        <end position="409"/>
    </location>
</feature>
<evidence type="ECO:0000256" key="6">
    <source>
        <dbReference type="ARBA" id="ARBA00022989"/>
    </source>
</evidence>
<evidence type="ECO:0000313" key="11">
    <source>
        <dbReference type="Proteomes" id="UP001430990"/>
    </source>
</evidence>
<feature type="domain" description="Citrate transporter-like" evidence="9">
    <location>
        <begin position="21"/>
        <end position="361"/>
    </location>
</feature>
<protein>
    <submittedName>
        <fullName evidence="10">Anion transporter</fullName>
    </submittedName>
</protein>
<feature type="transmembrane region" description="Helical" evidence="8">
    <location>
        <begin position="6"/>
        <end position="26"/>
    </location>
</feature>
<keyword evidence="5 8" id="KW-0812">Transmembrane</keyword>
<evidence type="ECO:0000313" key="10">
    <source>
        <dbReference type="EMBL" id="UFW92162.1"/>
    </source>
</evidence>
<dbReference type="InterPro" id="IPR000802">
    <property type="entry name" value="Arsenical_pump_ArsB"/>
</dbReference>
<evidence type="ECO:0000256" key="3">
    <source>
        <dbReference type="ARBA" id="ARBA00022448"/>
    </source>
</evidence>
<keyword evidence="11" id="KW-1185">Reference proteome</keyword>
<feature type="transmembrane region" description="Helical" evidence="8">
    <location>
        <begin position="349"/>
        <end position="376"/>
    </location>
</feature>
<keyword evidence="4" id="KW-1003">Cell membrane</keyword>
<gene>
    <name evidence="10" type="ORF">BjapCC829_49215</name>
</gene>